<dbReference type="Proteomes" id="UP001272052">
    <property type="component" value="Unassembled WGS sequence"/>
</dbReference>
<feature type="domain" description="Tetrahydromethanopterin S-methyltransferase F subunit" evidence="2">
    <location>
        <begin position="9"/>
        <end position="62"/>
    </location>
</feature>
<comment type="caution">
    <text evidence="3">The sequence shown here is derived from an EMBL/GenBank/DDBJ whole genome shotgun (WGS) entry which is preliminary data.</text>
</comment>
<evidence type="ECO:0000259" key="2">
    <source>
        <dbReference type="Pfam" id="PF09472"/>
    </source>
</evidence>
<dbReference type="NCBIfam" id="TIGR02507">
    <property type="entry name" value="MtrF"/>
    <property type="match status" value="1"/>
</dbReference>
<dbReference type="Pfam" id="PF09472">
    <property type="entry name" value="MtrF"/>
    <property type="match status" value="1"/>
</dbReference>
<organism evidence="3 4">
    <name type="scientific">Methanimicrococcus hacksteinii</name>
    <dbReference type="NCBI Taxonomy" id="3028293"/>
    <lineage>
        <taxon>Archaea</taxon>
        <taxon>Methanobacteriati</taxon>
        <taxon>Methanobacteriota</taxon>
        <taxon>Stenosarchaea group</taxon>
        <taxon>Methanomicrobia</taxon>
        <taxon>Methanosarcinales</taxon>
        <taxon>Methanosarcinaceae</taxon>
        <taxon>Methanimicrococcus</taxon>
    </lineage>
</organism>
<proteinExistence type="predicted"/>
<evidence type="ECO:0000313" key="3">
    <source>
        <dbReference type="EMBL" id="MDV0445786.1"/>
    </source>
</evidence>
<dbReference type="NCBIfam" id="NF009776">
    <property type="entry name" value="PRK13275.1"/>
    <property type="match status" value="1"/>
</dbReference>
<evidence type="ECO:0000313" key="4">
    <source>
        <dbReference type="Proteomes" id="UP001272052"/>
    </source>
</evidence>
<feature type="transmembrane region" description="Helical" evidence="1">
    <location>
        <begin position="42"/>
        <end position="67"/>
    </location>
</feature>
<gene>
    <name evidence="3" type="ORF">MmiAt1_13820</name>
</gene>
<dbReference type="RefSeq" id="WP_318786213.1">
    <property type="nucleotide sequence ID" value="NZ_JAWDKC010000022.1"/>
</dbReference>
<evidence type="ECO:0000256" key="1">
    <source>
        <dbReference type="SAM" id="Phobius"/>
    </source>
</evidence>
<protein>
    <recommendedName>
        <fullName evidence="2">Tetrahydromethanopterin S-methyltransferase F subunit domain-containing protein</fullName>
    </recommendedName>
</protein>
<name>A0ABU3VQW0_9EURY</name>
<keyword evidence="1" id="KW-1133">Transmembrane helix</keyword>
<keyword evidence="1" id="KW-0812">Transmembrane</keyword>
<dbReference type="InterPro" id="IPR013347">
    <property type="entry name" value="MeTrfase_F_su"/>
</dbReference>
<keyword evidence="4" id="KW-1185">Reference proteome</keyword>
<sequence>MKRQESRNRMAYLDELVADIGYRAQLISRSQKLDSGIMTTRAAGFAAGFLTAVLFVLIIPLTVWYFIGIL</sequence>
<accession>A0ABU3VQW0</accession>
<reference evidence="3 4" key="1">
    <citation type="submission" date="2023-06" db="EMBL/GenBank/DDBJ databases">
        <title>Genome sequence of Methanimicrococcus sp. At1.</title>
        <authorList>
            <person name="Protasov E."/>
            <person name="Platt K."/>
            <person name="Poehlein A."/>
            <person name="Daniel R."/>
            <person name="Brune A."/>
        </authorList>
    </citation>
    <scope>NUCLEOTIDE SEQUENCE [LARGE SCALE GENOMIC DNA]</scope>
    <source>
        <strain evidence="3 4">At1</strain>
    </source>
</reference>
<keyword evidence="1" id="KW-0472">Membrane</keyword>
<dbReference type="EMBL" id="JAWDKC010000022">
    <property type="protein sequence ID" value="MDV0445786.1"/>
    <property type="molecule type" value="Genomic_DNA"/>
</dbReference>